<organism evidence="1 2">
    <name type="scientific">Streblomastix strix</name>
    <dbReference type="NCBI Taxonomy" id="222440"/>
    <lineage>
        <taxon>Eukaryota</taxon>
        <taxon>Metamonada</taxon>
        <taxon>Preaxostyla</taxon>
        <taxon>Oxymonadida</taxon>
        <taxon>Streblomastigidae</taxon>
        <taxon>Streblomastix</taxon>
    </lineage>
</organism>
<evidence type="ECO:0000313" key="1">
    <source>
        <dbReference type="EMBL" id="KAA6377077.1"/>
    </source>
</evidence>
<dbReference type="Proteomes" id="UP000324800">
    <property type="component" value="Unassembled WGS sequence"/>
</dbReference>
<evidence type="ECO:0000313" key="2">
    <source>
        <dbReference type="Proteomes" id="UP000324800"/>
    </source>
</evidence>
<comment type="caution">
    <text evidence="1">The sequence shown here is derived from an EMBL/GenBank/DDBJ whole genome shotgun (WGS) entry which is preliminary data.</text>
</comment>
<proteinExistence type="predicted"/>
<sequence length="205" mass="24044">MQAEDFPVWVGLLQKPNPMMFDLDKHTPDTSNRTEQQINAQIRDESIRCMKASIVCRALHWGRNIFRTIIIRSEYSICRIENKQIIPLSEMILREQEKIRKQKLANVASWSSGKLVQNSIHFSPAFAGEYESMKERFMENLKIFLEHIFQVLLKYNSKQQTNLDDETTGAMNSFRRAFGMTTNPIDINKTRYSYIPIGKSYKTQR</sequence>
<gene>
    <name evidence="1" type="ORF">EZS28_027399</name>
</gene>
<protein>
    <submittedName>
        <fullName evidence="1">Uncharacterized protein</fullName>
    </submittedName>
</protein>
<reference evidence="1 2" key="1">
    <citation type="submission" date="2019-03" db="EMBL/GenBank/DDBJ databases">
        <title>Single cell metagenomics reveals metabolic interactions within the superorganism composed of flagellate Streblomastix strix and complex community of Bacteroidetes bacteria on its surface.</title>
        <authorList>
            <person name="Treitli S.C."/>
            <person name="Kolisko M."/>
            <person name="Husnik F."/>
            <person name="Keeling P."/>
            <person name="Hampl V."/>
        </authorList>
    </citation>
    <scope>NUCLEOTIDE SEQUENCE [LARGE SCALE GENOMIC DNA]</scope>
    <source>
        <strain evidence="1">ST1C</strain>
    </source>
</reference>
<dbReference type="AlphaFoldDB" id="A0A5J4V373"/>
<name>A0A5J4V373_9EUKA</name>
<dbReference type="EMBL" id="SNRW01010064">
    <property type="protein sequence ID" value="KAA6377077.1"/>
    <property type="molecule type" value="Genomic_DNA"/>
</dbReference>
<accession>A0A5J4V373</accession>